<evidence type="ECO:0000256" key="6">
    <source>
        <dbReference type="ARBA" id="ARBA00022884"/>
    </source>
</evidence>
<dbReference type="Proteomes" id="UP001216384">
    <property type="component" value="Unassembled WGS sequence"/>
</dbReference>
<dbReference type="RefSeq" id="WP_255034665.1">
    <property type="nucleotide sequence ID" value="NZ_CP101414.1"/>
</dbReference>
<organism evidence="10 11">
    <name type="scientific">Mycoplasma bradburyae</name>
    <dbReference type="NCBI Taxonomy" id="2963128"/>
    <lineage>
        <taxon>Bacteria</taxon>
        <taxon>Bacillati</taxon>
        <taxon>Mycoplasmatota</taxon>
        <taxon>Mollicutes</taxon>
        <taxon>Mycoplasmataceae</taxon>
        <taxon>Mycoplasma</taxon>
    </lineage>
</organism>
<dbReference type="EMBL" id="JAJHZP010000009">
    <property type="protein sequence ID" value="MDC4183210.1"/>
    <property type="molecule type" value="Genomic_DNA"/>
</dbReference>
<dbReference type="InterPro" id="IPR000100">
    <property type="entry name" value="RNase_P"/>
</dbReference>
<comment type="function">
    <text evidence="1 7">RNaseP catalyzes the removal of the 5'-leader sequence from pre-tRNA to produce the mature 5'-terminus. It can also cleave other RNA substrates such as 4.5S RNA. The protein component plays an auxiliary but essential role in vivo by binding to the 5'-leader sequence and broadening the substrate specificity of the ribozyme.</text>
</comment>
<dbReference type="EC" id="3.1.26.5" evidence="7 8"/>
<evidence type="ECO:0000256" key="3">
    <source>
        <dbReference type="ARBA" id="ARBA00022722"/>
    </source>
</evidence>
<evidence type="ECO:0000313" key="11">
    <source>
        <dbReference type="Proteomes" id="UP001216384"/>
    </source>
</evidence>
<reference evidence="10 12" key="1">
    <citation type="submission" date="2021-11" db="EMBL/GenBank/DDBJ databases">
        <title>Description of Mycoplasma bradburyaesp. nov.from sea birds: a tribute to a great mycoplasmologist.</title>
        <authorList>
            <person name="Ramirez A.S."/>
            <person name="Poveda C."/>
            <person name="Suarez-Perez A."/>
            <person name="Rosales R.S."/>
            <person name="Dijkman R."/>
            <person name="Feberwee A."/>
            <person name="Spergser J."/>
            <person name="Szostak M.P."/>
            <person name="Ressel L."/>
            <person name="Calabuig P."/>
            <person name="Catania S."/>
            <person name="Gobbo F."/>
            <person name="Timofte D."/>
            <person name="Poveda J.B."/>
        </authorList>
    </citation>
    <scope>NUCLEOTIDE SEQUENCE</scope>
    <source>
        <strain evidence="9 12">T158</strain>
        <strain evidence="10">T264</strain>
    </source>
</reference>
<dbReference type="EMBL" id="JAJHZM010000007">
    <property type="protein sequence ID" value="MDC4181835.1"/>
    <property type="molecule type" value="Genomic_DNA"/>
</dbReference>
<comment type="similarity">
    <text evidence="7">Belongs to the RnpA family.</text>
</comment>
<evidence type="ECO:0000256" key="5">
    <source>
        <dbReference type="ARBA" id="ARBA00022801"/>
    </source>
</evidence>
<evidence type="ECO:0000256" key="4">
    <source>
        <dbReference type="ARBA" id="ARBA00022759"/>
    </source>
</evidence>
<dbReference type="NCBIfam" id="TIGR00188">
    <property type="entry name" value="rnpA"/>
    <property type="match status" value="1"/>
</dbReference>
<dbReference type="Gene3D" id="3.30.230.10">
    <property type="match status" value="1"/>
</dbReference>
<keyword evidence="5 7" id="KW-0378">Hydrolase</keyword>
<gene>
    <name evidence="7 10" type="primary">rnpA</name>
    <name evidence="9" type="ORF">LNO68_01360</name>
    <name evidence="10" type="ORF">LNO71_00930</name>
</gene>
<dbReference type="InterPro" id="IPR020568">
    <property type="entry name" value="Ribosomal_Su5_D2-typ_SF"/>
</dbReference>
<dbReference type="GO" id="GO:0004526">
    <property type="term" value="F:ribonuclease P activity"/>
    <property type="evidence" value="ECO:0007669"/>
    <property type="project" value="UniProtKB-UniRule"/>
</dbReference>
<keyword evidence="4 7" id="KW-0255">Endonuclease</keyword>
<dbReference type="InterPro" id="IPR014721">
    <property type="entry name" value="Ribsml_uS5_D2-typ_fold_subgr"/>
</dbReference>
<keyword evidence="3 7" id="KW-0540">Nuclease</keyword>
<dbReference type="PROSITE" id="PS00648">
    <property type="entry name" value="RIBONUCLEASE_P"/>
    <property type="match status" value="1"/>
</dbReference>
<comment type="caution">
    <text evidence="10">The sequence shown here is derived from an EMBL/GenBank/DDBJ whole genome shotgun (WGS) entry which is preliminary data.</text>
</comment>
<dbReference type="PANTHER" id="PTHR33992:SF1">
    <property type="entry name" value="RIBONUCLEASE P PROTEIN COMPONENT"/>
    <property type="match status" value="1"/>
</dbReference>
<dbReference type="AlphaFoldDB" id="A0AAW6HN57"/>
<keyword evidence="12" id="KW-1185">Reference proteome</keyword>
<dbReference type="PANTHER" id="PTHR33992">
    <property type="entry name" value="RIBONUCLEASE P PROTEIN COMPONENT"/>
    <property type="match status" value="1"/>
</dbReference>
<evidence type="ECO:0000256" key="7">
    <source>
        <dbReference type="HAMAP-Rule" id="MF_00227"/>
    </source>
</evidence>
<proteinExistence type="inferred from homology"/>
<keyword evidence="2 7" id="KW-0819">tRNA processing</keyword>
<dbReference type="SUPFAM" id="SSF54211">
    <property type="entry name" value="Ribosomal protein S5 domain 2-like"/>
    <property type="match status" value="1"/>
</dbReference>
<comment type="subunit">
    <text evidence="7">Consists of a catalytic RNA component (M1 or rnpB) and a protein subunit.</text>
</comment>
<dbReference type="GO" id="GO:0030677">
    <property type="term" value="C:ribonuclease P complex"/>
    <property type="evidence" value="ECO:0007669"/>
    <property type="project" value="TreeGrafter"/>
</dbReference>
<dbReference type="Pfam" id="PF00825">
    <property type="entry name" value="Ribonuclease_P"/>
    <property type="match status" value="1"/>
</dbReference>
<dbReference type="Proteomes" id="UP001220940">
    <property type="component" value="Unassembled WGS sequence"/>
</dbReference>
<dbReference type="GO" id="GO:0042781">
    <property type="term" value="F:3'-tRNA processing endoribonuclease activity"/>
    <property type="evidence" value="ECO:0007669"/>
    <property type="project" value="TreeGrafter"/>
</dbReference>
<accession>A0AAW6HN57</accession>
<name>A0AAW6HN57_9MOLU</name>
<dbReference type="GO" id="GO:0000049">
    <property type="term" value="F:tRNA binding"/>
    <property type="evidence" value="ECO:0007669"/>
    <property type="project" value="UniProtKB-UniRule"/>
</dbReference>
<keyword evidence="6 7" id="KW-0694">RNA-binding</keyword>
<evidence type="ECO:0000256" key="1">
    <source>
        <dbReference type="ARBA" id="ARBA00002663"/>
    </source>
</evidence>
<evidence type="ECO:0000256" key="8">
    <source>
        <dbReference type="NCBIfam" id="TIGR00188"/>
    </source>
</evidence>
<evidence type="ECO:0000313" key="9">
    <source>
        <dbReference type="EMBL" id="MDC4181835.1"/>
    </source>
</evidence>
<dbReference type="GO" id="GO:0001682">
    <property type="term" value="P:tRNA 5'-leader removal"/>
    <property type="evidence" value="ECO:0007669"/>
    <property type="project" value="UniProtKB-UniRule"/>
</dbReference>
<sequence>MKRENSLKKTTNFLEIVKTKSKYYSNTYVIFAKKNNESKAKIGIVVPKKLFSKAVTRNKIKRQVRSFLSDFTDWNKSLNLLIKVNNCRYLDNTYLENKKDLFDTYKRLIQKFKANLI</sequence>
<dbReference type="InterPro" id="IPR020539">
    <property type="entry name" value="RNase_P_CS"/>
</dbReference>
<protein>
    <recommendedName>
        <fullName evidence="7 8">Ribonuclease P protein component</fullName>
        <shortName evidence="7">RNase P protein</shortName>
        <shortName evidence="7">RNaseP protein</shortName>
        <ecNumber evidence="7 8">3.1.26.5</ecNumber>
    </recommendedName>
    <alternativeName>
        <fullName evidence="7">Protein C5</fullName>
    </alternativeName>
</protein>
<evidence type="ECO:0000256" key="2">
    <source>
        <dbReference type="ARBA" id="ARBA00022694"/>
    </source>
</evidence>
<dbReference type="HAMAP" id="MF_00227">
    <property type="entry name" value="RNase_P"/>
    <property type="match status" value="1"/>
</dbReference>
<evidence type="ECO:0000313" key="10">
    <source>
        <dbReference type="EMBL" id="MDC4183210.1"/>
    </source>
</evidence>
<comment type="catalytic activity">
    <reaction evidence="7">
        <text>Endonucleolytic cleavage of RNA, removing 5'-extranucleotides from tRNA precursor.</text>
        <dbReference type="EC" id="3.1.26.5"/>
    </reaction>
</comment>
<evidence type="ECO:0000313" key="12">
    <source>
        <dbReference type="Proteomes" id="UP001220940"/>
    </source>
</evidence>